<gene>
    <name evidence="7" type="ORF">D0Y96_07675</name>
</gene>
<organism evidence="7 8">
    <name type="scientific">Paracidobacterium acidisoli</name>
    <dbReference type="NCBI Taxonomy" id="2303751"/>
    <lineage>
        <taxon>Bacteria</taxon>
        <taxon>Pseudomonadati</taxon>
        <taxon>Acidobacteriota</taxon>
        <taxon>Terriglobia</taxon>
        <taxon>Terriglobales</taxon>
        <taxon>Acidobacteriaceae</taxon>
        <taxon>Paracidobacterium</taxon>
    </lineage>
</organism>
<name>A0A372IP09_9BACT</name>
<evidence type="ECO:0000256" key="1">
    <source>
        <dbReference type="ARBA" id="ARBA00004418"/>
    </source>
</evidence>
<accession>A0A372IP09</accession>
<evidence type="ECO:0000256" key="5">
    <source>
        <dbReference type="SAM" id="MobiDB-lite"/>
    </source>
</evidence>
<keyword evidence="4" id="KW-0574">Periplasm</keyword>
<evidence type="ECO:0000256" key="6">
    <source>
        <dbReference type="SAM" id="Phobius"/>
    </source>
</evidence>
<dbReference type="GO" id="GO:0030288">
    <property type="term" value="C:outer membrane-bounded periplasmic space"/>
    <property type="evidence" value="ECO:0007669"/>
    <property type="project" value="TreeGrafter"/>
</dbReference>
<dbReference type="InterPro" id="IPR025961">
    <property type="entry name" value="Metal_resist"/>
</dbReference>
<sequence>MSRTTRPRASRRRPGRRIFARRGSFCIRPLWALCWPPPSFLPRCRSGFTPGTSRMLRWRPPFPFILRSRTASPTPNCSARSMLKSPKRCPTPCSPWQTWVPPLPPRQPHRLQGRTKMLLRNNRLLLTASLLWIASVPLAFAQMGPPGGDFHRPPMERAFHDGHMGRWWDNAHFVQQIGLSDAQKHQMDDIFQQHRLKLIDLNASLQKQEAIMQPLVEADNPDETKILAQIDAVAQARAELEKANARMLFDLRKVLTPDQWKKVQTLRQEHRSEMSDHRGPEGPDARWRRFGPDHRDGGPTTPSAPPAGSPPPSGDAR</sequence>
<dbReference type="Gene3D" id="1.20.120.1490">
    <property type="match status" value="1"/>
</dbReference>
<comment type="caution">
    <text evidence="7">The sequence shown here is derived from an EMBL/GenBank/DDBJ whole genome shotgun (WGS) entry which is preliminary data.</text>
</comment>
<dbReference type="Pfam" id="PF13801">
    <property type="entry name" value="Metal_resist"/>
    <property type="match status" value="1"/>
</dbReference>
<protein>
    <submittedName>
        <fullName evidence="7">Periplasmic heavy metal sensor</fullName>
    </submittedName>
</protein>
<feature type="compositionally biased region" description="Basic and acidic residues" evidence="5">
    <location>
        <begin position="266"/>
        <end position="297"/>
    </location>
</feature>
<feature type="transmembrane region" description="Helical" evidence="6">
    <location>
        <begin position="124"/>
        <end position="144"/>
    </location>
</feature>
<keyword evidence="6" id="KW-1133">Transmembrane helix</keyword>
<evidence type="ECO:0000256" key="2">
    <source>
        <dbReference type="ARBA" id="ARBA00008441"/>
    </source>
</evidence>
<keyword evidence="3" id="KW-0732">Signal</keyword>
<feature type="compositionally biased region" description="Pro residues" evidence="5">
    <location>
        <begin position="302"/>
        <end position="317"/>
    </location>
</feature>
<feature type="region of interest" description="Disordered" evidence="5">
    <location>
        <begin position="266"/>
        <end position="317"/>
    </location>
</feature>
<dbReference type="GO" id="GO:0051082">
    <property type="term" value="F:unfolded protein binding"/>
    <property type="evidence" value="ECO:0007669"/>
    <property type="project" value="TreeGrafter"/>
</dbReference>
<keyword evidence="8" id="KW-1185">Reference proteome</keyword>
<dbReference type="PANTHER" id="PTHR38102:SF1">
    <property type="entry name" value="PERIPLASMIC CHAPERONE SPY"/>
    <property type="match status" value="1"/>
</dbReference>
<dbReference type="InterPro" id="IPR052211">
    <property type="entry name" value="Cpx_auxiliary_protein"/>
</dbReference>
<evidence type="ECO:0000313" key="7">
    <source>
        <dbReference type="EMBL" id="RFU16635.1"/>
    </source>
</evidence>
<evidence type="ECO:0000256" key="4">
    <source>
        <dbReference type="ARBA" id="ARBA00022764"/>
    </source>
</evidence>
<proteinExistence type="inferred from homology"/>
<dbReference type="InterPro" id="IPR012899">
    <property type="entry name" value="LTXXQ"/>
</dbReference>
<dbReference type="Proteomes" id="UP000264702">
    <property type="component" value="Unassembled WGS sequence"/>
</dbReference>
<keyword evidence="6" id="KW-0812">Transmembrane</keyword>
<keyword evidence="6" id="KW-0472">Membrane</keyword>
<dbReference type="EMBL" id="QVQT01000003">
    <property type="protein sequence ID" value="RFU16635.1"/>
    <property type="molecule type" value="Genomic_DNA"/>
</dbReference>
<dbReference type="AlphaFoldDB" id="A0A372IP09"/>
<reference evidence="7 8" key="1">
    <citation type="submission" date="2018-08" db="EMBL/GenBank/DDBJ databases">
        <title>Acidipila sp. 4G-K13, an acidobacterium isolated from forest soil.</title>
        <authorList>
            <person name="Gao Z.-H."/>
            <person name="Qiu L.-H."/>
        </authorList>
    </citation>
    <scope>NUCLEOTIDE SEQUENCE [LARGE SCALE GENOMIC DNA]</scope>
    <source>
        <strain evidence="7 8">4G-K13</strain>
    </source>
</reference>
<dbReference type="PANTHER" id="PTHR38102">
    <property type="entry name" value="PERIPLASMIC CHAPERONE SPY"/>
    <property type="match status" value="1"/>
</dbReference>
<comment type="similarity">
    <text evidence="2">Belongs to the CpxP/Spy family.</text>
</comment>
<comment type="subcellular location">
    <subcellularLocation>
        <location evidence="1">Periplasm</location>
    </subcellularLocation>
</comment>
<evidence type="ECO:0000256" key="3">
    <source>
        <dbReference type="ARBA" id="ARBA00022729"/>
    </source>
</evidence>
<evidence type="ECO:0000313" key="8">
    <source>
        <dbReference type="Proteomes" id="UP000264702"/>
    </source>
</evidence>
<dbReference type="CDD" id="cd09916">
    <property type="entry name" value="CpxP_like"/>
    <property type="match status" value="1"/>
</dbReference>